<dbReference type="AlphaFoldDB" id="A0A7V4XUR8"/>
<name>A0A7V4XUR8_9BACT</name>
<organism evidence="3">
    <name type="scientific">Acidobacterium capsulatum</name>
    <dbReference type="NCBI Taxonomy" id="33075"/>
    <lineage>
        <taxon>Bacteria</taxon>
        <taxon>Pseudomonadati</taxon>
        <taxon>Acidobacteriota</taxon>
        <taxon>Terriglobia</taxon>
        <taxon>Terriglobales</taxon>
        <taxon>Acidobacteriaceae</taxon>
        <taxon>Acidobacterium</taxon>
    </lineage>
</organism>
<dbReference type="InterPro" id="IPR028051">
    <property type="entry name" value="CheX-like_dom"/>
</dbReference>
<dbReference type="Pfam" id="PF13690">
    <property type="entry name" value="CheX"/>
    <property type="match status" value="1"/>
</dbReference>
<sequence length="163" mass="17405">MKWRKCWELHMPERNAERNYDQMFAEAVGSVLETMFFTAPLGPAEDGSGGACMGARVAFRGIPSGQVRLCLSEGSAQLLAAGFLGEDEESLSPEQTGLVVCELANMLCGSLLSQLESQGHFDLAAPQLEGDAPPPLEQAPVATQSFELENGVLQVALYLESAA</sequence>
<dbReference type="GO" id="GO:0006935">
    <property type="term" value="P:chemotaxis"/>
    <property type="evidence" value="ECO:0007669"/>
    <property type="project" value="UniProtKB-KW"/>
</dbReference>
<gene>
    <name evidence="3" type="ORF">ENW50_12710</name>
</gene>
<evidence type="ECO:0000256" key="1">
    <source>
        <dbReference type="ARBA" id="ARBA00022500"/>
    </source>
</evidence>
<comment type="caution">
    <text evidence="3">The sequence shown here is derived from an EMBL/GenBank/DDBJ whole genome shotgun (WGS) entry which is preliminary data.</text>
</comment>
<keyword evidence="1" id="KW-0145">Chemotaxis</keyword>
<feature type="domain" description="Chemotaxis phosphatase CheX-like" evidence="2">
    <location>
        <begin position="54"/>
        <end position="128"/>
    </location>
</feature>
<dbReference type="InterPro" id="IPR028976">
    <property type="entry name" value="CheC-like_sf"/>
</dbReference>
<dbReference type="SUPFAM" id="SSF103039">
    <property type="entry name" value="CheC-like"/>
    <property type="match status" value="1"/>
</dbReference>
<proteinExistence type="predicted"/>
<reference evidence="3" key="1">
    <citation type="journal article" date="2020" name="mSystems">
        <title>Genome- and Community-Level Interaction Insights into Carbon Utilization and Element Cycling Functions of Hydrothermarchaeota in Hydrothermal Sediment.</title>
        <authorList>
            <person name="Zhou Z."/>
            <person name="Liu Y."/>
            <person name="Xu W."/>
            <person name="Pan J."/>
            <person name="Luo Z.H."/>
            <person name="Li M."/>
        </authorList>
    </citation>
    <scope>NUCLEOTIDE SEQUENCE [LARGE SCALE GENOMIC DNA]</scope>
    <source>
        <strain evidence="3">SpSt-855</strain>
    </source>
</reference>
<dbReference type="EMBL" id="DTKL01000079">
    <property type="protein sequence ID" value="HGY95527.1"/>
    <property type="molecule type" value="Genomic_DNA"/>
</dbReference>
<evidence type="ECO:0000259" key="2">
    <source>
        <dbReference type="Pfam" id="PF13690"/>
    </source>
</evidence>
<dbReference type="Gene3D" id="3.40.1550.10">
    <property type="entry name" value="CheC-like"/>
    <property type="match status" value="1"/>
</dbReference>
<evidence type="ECO:0000313" key="3">
    <source>
        <dbReference type="EMBL" id="HGY95527.1"/>
    </source>
</evidence>
<accession>A0A7V4XUR8</accession>
<protein>
    <submittedName>
        <fullName evidence="3">Chemotaxis protein CheX</fullName>
    </submittedName>
</protein>